<feature type="domain" description="FAD-binding FR-type" evidence="13">
    <location>
        <begin position="353"/>
        <end position="460"/>
    </location>
</feature>
<dbReference type="InterPro" id="IPR013112">
    <property type="entry name" value="FAD-bd_8"/>
</dbReference>
<evidence type="ECO:0000256" key="1">
    <source>
        <dbReference type="ARBA" id="ARBA00004651"/>
    </source>
</evidence>
<evidence type="ECO:0000256" key="5">
    <source>
        <dbReference type="ARBA" id="ARBA00022723"/>
    </source>
</evidence>
<keyword evidence="7" id="KW-0560">Oxidoreductase</keyword>
<dbReference type="GO" id="GO:0043020">
    <property type="term" value="C:NADPH oxidase complex"/>
    <property type="evidence" value="ECO:0007669"/>
    <property type="project" value="TreeGrafter"/>
</dbReference>
<dbReference type="Gene3D" id="2.40.30.10">
    <property type="entry name" value="Translation factors"/>
    <property type="match status" value="1"/>
</dbReference>
<dbReference type="Pfam" id="PF08022">
    <property type="entry name" value="FAD_binding_8"/>
    <property type="match status" value="1"/>
</dbReference>
<evidence type="ECO:0000313" key="14">
    <source>
        <dbReference type="EMBL" id="KAF6018715.1"/>
    </source>
</evidence>
<comment type="catalytic activity">
    <reaction evidence="11">
        <text>NADPH + 2 O2 = 2 superoxide + NADP(+) + H(+)</text>
        <dbReference type="Rhea" id="RHEA:63180"/>
        <dbReference type="ChEBI" id="CHEBI:15378"/>
        <dbReference type="ChEBI" id="CHEBI:15379"/>
        <dbReference type="ChEBI" id="CHEBI:18421"/>
        <dbReference type="ChEBI" id="CHEBI:57783"/>
        <dbReference type="ChEBI" id="CHEBI:58349"/>
    </reaction>
</comment>
<evidence type="ECO:0000256" key="3">
    <source>
        <dbReference type="ARBA" id="ARBA00022617"/>
    </source>
</evidence>
<keyword evidence="6 12" id="KW-1133">Transmembrane helix</keyword>
<sequence length="636" mass="72734">MNCHPQVVNWVVFETQSPIRQYLSYQARLRKVKVPSSQQLNNLLRISRLDLKMGVLKNEVPSWIALFVWAGIQVGLFGYYFYYFHTDPRFAYTRRILGFGLAFARAPANCLNFNCMLILLPVCRNLLSFTRRYLCKCCLRSLRRLLDENISFHKLSAYAICFWTTIHTVAHCYNVEQYVAAQSSNTGFSVGNVSAYQLSSLGTGQCPVSAKATNWVNPICDRNSHSVLEAFKIFPAVSGIIITLTLIVIVFSATEFIRRSYFEIFWFTHHIFVIFFAFVLVHGLRGVVRSQDASHDVSYCGDKFSDWGRVENGVLVEPKCPLPEFQSNTPSTYFWIIGPIVLYIIERLIRFARSFQKVTISKAVKHPSKVIELQMQKDGFSMEAGQYIFIKCPSISRTEWHPFTLTSSPEEDYFSVHIRIVGDWTEALAKAVGADEQEFQDPSKMPLLAVDGPFGTASEDWDQYEVDILVGAGIGVTPFASIMKHMWYTYIQSKENNVGNCKLKKVYFYWICPDTNAFEWFSDLLGHLEDQMDEKNCADFLTHKIFLTRGWDTNFARNVALHEEEEVDVVTGLQQKTNYGRPNWDQIFSKTSEDHPKTSIGVFFCGPAVLSDTLHAMSNKHSSADGAKFVYNKENF</sequence>
<comment type="caution">
    <text evidence="14">The sequence shown here is derived from an EMBL/GenBank/DDBJ whole genome shotgun (WGS) entry which is preliminary data.</text>
</comment>
<keyword evidence="8" id="KW-0408">Iron</keyword>
<dbReference type="InterPro" id="IPR039261">
    <property type="entry name" value="FNR_nucleotide-bd"/>
</dbReference>
<protein>
    <submittedName>
        <fullName evidence="14">NOX3</fullName>
    </submittedName>
</protein>
<dbReference type="GO" id="GO:0016175">
    <property type="term" value="F:superoxide-generating NAD(P)H oxidase activity"/>
    <property type="evidence" value="ECO:0007669"/>
    <property type="project" value="TreeGrafter"/>
</dbReference>
<dbReference type="GO" id="GO:0042554">
    <property type="term" value="P:superoxide anion generation"/>
    <property type="evidence" value="ECO:0007669"/>
    <property type="project" value="TreeGrafter"/>
</dbReference>
<keyword evidence="4 12" id="KW-0812">Transmembrane</keyword>
<dbReference type="GO" id="GO:0046872">
    <property type="term" value="F:metal ion binding"/>
    <property type="evidence" value="ECO:0007669"/>
    <property type="project" value="UniProtKB-KW"/>
</dbReference>
<keyword evidence="5" id="KW-0479">Metal-binding</keyword>
<keyword evidence="15" id="KW-1185">Reference proteome</keyword>
<evidence type="ECO:0000259" key="13">
    <source>
        <dbReference type="PROSITE" id="PS51384"/>
    </source>
</evidence>
<comment type="subcellular location">
    <subcellularLocation>
        <location evidence="1">Cell membrane</location>
        <topology evidence="1">Multi-pass membrane protein</topology>
    </subcellularLocation>
</comment>
<dbReference type="EMBL" id="VXIV02003281">
    <property type="protein sequence ID" value="KAF6018715.1"/>
    <property type="molecule type" value="Genomic_DNA"/>
</dbReference>
<dbReference type="SUPFAM" id="SSF52343">
    <property type="entry name" value="Ferredoxin reductase-like, C-terminal NADP-linked domain"/>
    <property type="match status" value="1"/>
</dbReference>
<dbReference type="FunFam" id="3.40.50.80:FF:000004">
    <property type="entry name" value="NADPH oxidase isoform 2"/>
    <property type="match status" value="1"/>
</dbReference>
<evidence type="ECO:0000256" key="2">
    <source>
        <dbReference type="ARBA" id="ARBA00022475"/>
    </source>
</evidence>
<dbReference type="OrthoDB" id="167398at2759"/>
<keyword evidence="9 12" id="KW-0472">Membrane</keyword>
<dbReference type="InterPro" id="IPR017938">
    <property type="entry name" value="Riboflavin_synthase-like_b-brl"/>
</dbReference>
<evidence type="ECO:0000313" key="15">
    <source>
        <dbReference type="Proteomes" id="UP000593567"/>
    </source>
</evidence>
<keyword evidence="2" id="KW-1003">Cell membrane</keyword>
<dbReference type="PROSITE" id="PS51384">
    <property type="entry name" value="FAD_FR"/>
    <property type="match status" value="1"/>
</dbReference>
<organism evidence="14 15">
    <name type="scientific">Bugula neritina</name>
    <name type="common">Brown bryozoan</name>
    <name type="synonym">Sertularia neritina</name>
    <dbReference type="NCBI Taxonomy" id="10212"/>
    <lineage>
        <taxon>Eukaryota</taxon>
        <taxon>Metazoa</taxon>
        <taxon>Spiralia</taxon>
        <taxon>Lophotrochozoa</taxon>
        <taxon>Bryozoa</taxon>
        <taxon>Gymnolaemata</taxon>
        <taxon>Cheilostomatida</taxon>
        <taxon>Flustrina</taxon>
        <taxon>Buguloidea</taxon>
        <taxon>Bugulidae</taxon>
        <taxon>Bugula</taxon>
    </lineage>
</organism>
<evidence type="ECO:0000256" key="9">
    <source>
        <dbReference type="ARBA" id="ARBA00023136"/>
    </source>
</evidence>
<dbReference type="InterPro" id="IPR000778">
    <property type="entry name" value="Cyt_b245_heavy_chain"/>
</dbReference>
<feature type="transmembrane region" description="Helical" evidence="12">
    <location>
        <begin position="264"/>
        <end position="284"/>
    </location>
</feature>
<accession>A0A7J7IY13</accession>
<dbReference type="FunFam" id="2.40.30.10:FF:000030">
    <property type="entry name" value="cytochrome b-245 heavy chain"/>
    <property type="match status" value="1"/>
</dbReference>
<reference evidence="14" key="1">
    <citation type="submission" date="2020-06" db="EMBL/GenBank/DDBJ databases">
        <title>Draft genome of Bugula neritina, a colonial animal packing powerful symbionts and potential medicines.</title>
        <authorList>
            <person name="Rayko M."/>
        </authorList>
    </citation>
    <scope>NUCLEOTIDE SEQUENCE [LARGE SCALE GENOMIC DNA]</scope>
    <source>
        <strain evidence="14">Kwan_BN1</strain>
    </source>
</reference>
<dbReference type="SFLD" id="SFLDG01168">
    <property type="entry name" value="Ferric_reductase_subgroup_(FRE"/>
    <property type="match status" value="1"/>
</dbReference>
<name>A0A7J7IY13_BUGNE</name>
<evidence type="ECO:0000256" key="6">
    <source>
        <dbReference type="ARBA" id="ARBA00022989"/>
    </source>
</evidence>
<dbReference type="Gene3D" id="3.40.50.80">
    <property type="entry name" value="Nucleotide-binding domain of ferredoxin-NADP reductase (FNR) module"/>
    <property type="match status" value="1"/>
</dbReference>
<dbReference type="InterPro" id="IPR050369">
    <property type="entry name" value="RBOH/FRE"/>
</dbReference>
<keyword evidence="3" id="KW-0349">Heme</keyword>
<dbReference type="Proteomes" id="UP000593567">
    <property type="component" value="Unassembled WGS sequence"/>
</dbReference>
<dbReference type="AlphaFoldDB" id="A0A7J7IY13"/>
<dbReference type="PANTHER" id="PTHR11972">
    <property type="entry name" value="NADPH OXIDASE"/>
    <property type="match status" value="1"/>
</dbReference>
<dbReference type="Pfam" id="PF08030">
    <property type="entry name" value="NAD_binding_6"/>
    <property type="match status" value="1"/>
</dbReference>
<dbReference type="InterPro" id="IPR013121">
    <property type="entry name" value="Fe_red_NAD-bd_6"/>
</dbReference>
<evidence type="ECO:0000256" key="11">
    <source>
        <dbReference type="ARBA" id="ARBA00049908"/>
    </source>
</evidence>
<feature type="transmembrane region" description="Helical" evidence="12">
    <location>
        <begin position="332"/>
        <end position="349"/>
    </location>
</feature>
<keyword evidence="10" id="KW-0325">Glycoprotein</keyword>
<dbReference type="InterPro" id="IPR013130">
    <property type="entry name" value="Fe3_Rdtase_TM_dom"/>
</dbReference>
<dbReference type="GO" id="GO:0006952">
    <property type="term" value="P:defense response"/>
    <property type="evidence" value="ECO:0007669"/>
    <property type="project" value="TreeGrafter"/>
</dbReference>
<dbReference type="SUPFAM" id="SSF63380">
    <property type="entry name" value="Riboflavin synthase domain-like"/>
    <property type="match status" value="1"/>
</dbReference>
<dbReference type="CDD" id="cd06186">
    <property type="entry name" value="NOX_Duox_like_FAD_NADP"/>
    <property type="match status" value="1"/>
</dbReference>
<dbReference type="InterPro" id="IPR017927">
    <property type="entry name" value="FAD-bd_FR_type"/>
</dbReference>
<feature type="transmembrane region" description="Helical" evidence="12">
    <location>
        <begin position="233"/>
        <end position="252"/>
    </location>
</feature>
<proteinExistence type="predicted"/>
<feature type="transmembrane region" description="Helical" evidence="12">
    <location>
        <begin position="63"/>
        <end position="84"/>
    </location>
</feature>
<evidence type="ECO:0000256" key="12">
    <source>
        <dbReference type="SAM" id="Phobius"/>
    </source>
</evidence>
<dbReference type="PRINTS" id="PR00466">
    <property type="entry name" value="GP91PHOX"/>
</dbReference>
<evidence type="ECO:0000256" key="8">
    <source>
        <dbReference type="ARBA" id="ARBA00023004"/>
    </source>
</evidence>
<dbReference type="SFLD" id="SFLDS00052">
    <property type="entry name" value="Ferric_Reductase_Domain"/>
    <property type="match status" value="1"/>
</dbReference>
<evidence type="ECO:0000256" key="4">
    <source>
        <dbReference type="ARBA" id="ARBA00022692"/>
    </source>
</evidence>
<gene>
    <name evidence="14" type="ORF">EB796_022968</name>
</gene>
<dbReference type="PANTHER" id="PTHR11972:SF191">
    <property type="entry name" value="FAD-BINDING FR-TYPE DOMAIN-CONTAINING PROTEIN"/>
    <property type="match status" value="1"/>
</dbReference>
<evidence type="ECO:0000256" key="10">
    <source>
        <dbReference type="ARBA" id="ARBA00023180"/>
    </source>
</evidence>
<dbReference type="Pfam" id="PF01794">
    <property type="entry name" value="Ferric_reduct"/>
    <property type="match status" value="1"/>
</dbReference>
<evidence type="ECO:0000256" key="7">
    <source>
        <dbReference type="ARBA" id="ARBA00023002"/>
    </source>
</evidence>